<dbReference type="SUPFAM" id="SSF55781">
    <property type="entry name" value="GAF domain-like"/>
    <property type="match status" value="2"/>
</dbReference>
<dbReference type="EMBL" id="CP018024">
    <property type="protein sequence ID" value="APD90415.1"/>
    <property type="molecule type" value="Genomic_DNA"/>
</dbReference>
<dbReference type="Gene3D" id="3.30.565.10">
    <property type="entry name" value="Histidine kinase-like ATPase, C-terminal domain"/>
    <property type="match status" value="1"/>
</dbReference>
<dbReference type="InterPro" id="IPR035965">
    <property type="entry name" value="PAS-like_dom_sf"/>
</dbReference>
<dbReference type="Pfam" id="PF07536">
    <property type="entry name" value="HWE_HK"/>
    <property type="match status" value="1"/>
</dbReference>
<evidence type="ECO:0000256" key="10">
    <source>
        <dbReference type="ARBA" id="ARBA00022991"/>
    </source>
</evidence>
<proteinExistence type="predicted"/>
<dbReference type="AlphaFoldDB" id="A0AAC9JB47"/>
<evidence type="ECO:0000256" key="11">
    <source>
        <dbReference type="ARBA" id="ARBA00023170"/>
    </source>
</evidence>
<comment type="catalytic activity">
    <reaction evidence="1">
        <text>ATP + protein L-histidine = ADP + protein N-phospho-L-histidine.</text>
        <dbReference type="EC" id="2.7.13.3"/>
    </reaction>
</comment>
<dbReference type="InterPro" id="IPR001294">
    <property type="entry name" value="Phytochrome"/>
</dbReference>
<evidence type="ECO:0000256" key="7">
    <source>
        <dbReference type="ARBA" id="ARBA00022741"/>
    </source>
</evidence>
<dbReference type="InterPro" id="IPR000014">
    <property type="entry name" value="PAS"/>
</dbReference>
<dbReference type="Gene3D" id="3.30.450.20">
    <property type="entry name" value="PAS domain"/>
    <property type="match status" value="1"/>
</dbReference>
<evidence type="ECO:0000256" key="2">
    <source>
        <dbReference type="ARBA" id="ARBA00012438"/>
    </source>
</evidence>
<dbReference type="PANTHER" id="PTHR41523:SF7">
    <property type="entry name" value="HISTIDINE KINASE"/>
    <property type="match status" value="1"/>
</dbReference>
<feature type="domain" description="Response regulatory" evidence="14">
    <location>
        <begin position="739"/>
        <end position="850"/>
    </location>
</feature>
<dbReference type="InterPro" id="IPR001789">
    <property type="entry name" value="Sig_transdc_resp-reg_receiver"/>
</dbReference>
<sequence>MSSDPDELSSLVTECDKEPIHLLGKIQNHGFMVILDRAGVVTYLSKNASHYLNDLATDLMGSLFWERLDRPQIHAIRSAHSQAVILGKSVYLHSISVPFSDNIFDLCIHQSGEFVVIEFESGELTGKYDGLVSAMMTQMSVSVELNDLYKGVVESVRTATGFDRVMIYQFLTDGSGEVIAESALSDMSTFLGLRYPASDIPRQARALYKKNLIRTISDVNGETHPIMGREGETVTSIDLSSSRLRAVSEVHIQYLKNMGVGASMSISLIVEGKLWGLVACHHNSQKVLPGRLVAQLELFAEIFSLELSRRLVNERIRVSEKANTAFTRVLSNLSLGKSLHSEIVAQFALLKSLIDIDGVGCVFGGEYASSGVALSEKKIARLTTTLKALPDEEIHQFDTLTSAGKQLSDEKVAGVLAIKISSKPMDYIFLFRNSVVERVAWAGNPTKRVERKGDRNALTPRSSFEKWIETNEKHSTPWTTLDIERAKSIRLGIMELTIRHLHEKESLQREAKKRLELLIGELNHRVRNILNLVSAIVGQTSQNKKDLNEFVTSLSSRISALAQGHDQLTKASYNSIRFKELLNNELKAYMINDMSFNIEGPDIRLTPYAVTPIVLVFHEMITNAAKYGALSATNNDGCVSITWELDDKGCTISWKERGGPPLQWLGDDSFGMTVIKSVIPHELNGQAELKPEITGLTAEFVIPRQYIEIGAASDPKQTLSNKRILQEGSTVKENVPLTTAYIVEDNLLISLDIKKHLQQLGIGGIEIFGDVSSARAALAKNKPSMMFLDVHLGHENTFQLGVEIEKQSIPFVFITGYGAAIELPEELLHVDILTKPVDTKLLKQSIRSFGFKV</sequence>
<dbReference type="PANTHER" id="PTHR41523">
    <property type="entry name" value="TWO-COMPONENT SYSTEM SENSOR PROTEIN"/>
    <property type="match status" value="1"/>
</dbReference>
<evidence type="ECO:0000256" key="6">
    <source>
        <dbReference type="ARBA" id="ARBA00022679"/>
    </source>
</evidence>
<dbReference type="GO" id="GO:0005524">
    <property type="term" value="F:ATP binding"/>
    <property type="evidence" value="ECO:0007669"/>
    <property type="project" value="UniProtKB-KW"/>
</dbReference>
<dbReference type="InterPro" id="IPR036890">
    <property type="entry name" value="HATPase_C_sf"/>
</dbReference>
<dbReference type="GO" id="GO:0000160">
    <property type="term" value="P:phosphorelay signal transduction system"/>
    <property type="evidence" value="ECO:0007669"/>
    <property type="project" value="InterPro"/>
</dbReference>
<dbReference type="SUPFAM" id="SSF55785">
    <property type="entry name" value="PYP-like sensor domain (PAS domain)"/>
    <property type="match status" value="1"/>
</dbReference>
<dbReference type="SUPFAM" id="SSF52172">
    <property type="entry name" value="CheY-like"/>
    <property type="match status" value="1"/>
</dbReference>
<dbReference type="Pfam" id="PF01590">
    <property type="entry name" value="GAF"/>
    <property type="match status" value="1"/>
</dbReference>
<keyword evidence="8" id="KW-0418">Kinase</keyword>
<dbReference type="CDD" id="cd00130">
    <property type="entry name" value="PAS"/>
    <property type="match status" value="1"/>
</dbReference>
<evidence type="ECO:0000259" key="13">
    <source>
        <dbReference type="PROSITE" id="PS50046"/>
    </source>
</evidence>
<dbReference type="GO" id="GO:0004673">
    <property type="term" value="F:protein histidine kinase activity"/>
    <property type="evidence" value="ECO:0007669"/>
    <property type="project" value="UniProtKB-EC"/>
</dbReference>
<dbReference type="Gene3D" id="3.30.450.40">
    <property type="match status" value="1"/>
</dbReference>
<dbReference type="InterPro" id="IPR013515">
    <property type="entry name" value="Phytochrome_cen-reg"/>
</dbReference>
<dbReference type="InterPro" id="IPR011102">
    <property type="entry name" value="Sig_transdc_His_kinase_HWE"/>
</dbReference>
<dbReference type="InterPro" id="IPR013654">
    <property type="entry name" value="PAS_2"/>
</dbReference>
<evidence type="ECO:0000313" key="16">
    <source>
        <dbReference type="Proteomes" id="UP000182101"/>
    </source>
</evidence>
<evidence type="ECO:0000259" key="14">
    <source>
        <dbReference type="PROSITE" id="PS50110"/>
    </source>
</evidence>
<keyword evidence="7" id="KW-0547">Nucleotide-binding</keyword>
<evidence type="ECO:0000256" key="1">
    <source>
        <dbReference type="ARBA" id="ARBA00000085"/>
    </source>
</evidence>
<dbReference type="Proteomes" id="UP000182101">
    <property type="component" value="Chromosome"/>
</dbReference>
<evidence type="ECO:0000256" key="3">
    <source>
        <dbReference type="ARBA" id="ARBA00022543"/>
    </source>
</evidence>
<dbReference type="Gene3D" id="3.30.450.270">
    <property type="match status" value="1"/>
</dbReference>
<keyword evidence="6" id="KW-0808">Transferase</keyword>
<dbReference type="EC" id="2.7.13.3" evidence="2"/>
<dbReference type="PRINTS" id="PR01033">
    <property type="entry name" value="PHYTOCHROME"/>
</dbReference>
<dbReference type="GO" id="GO:0009881">
    <property type="term" value="F:photoreceptor activity"/>
    <property type="evidence" value="ECO:0007669"/>
    <property type="project" value="UniProtKB-KW"/>
</dbReference>
<dbReference type="GO" id="GO:0009584">
    <property type="term" value="P:detection of visible light"/>
    <property type="evidence" value="ECO:0007669"/>
    <property type="project" value="InterPro"/>
</dbReference>
<name>A0AAC9JB47_9ALTE</name>
<dbReference type="Pfam" id="PF08446">
    <property type="entry name" value="PAS_2"/>
    <property type="match status" value="1"/>
</dbReference>
<dbReference type="Pfam" id="PF00072">
    <property type="entry name" value="Response_reg"/>
    <property type="match status" value="1"/>
</dbReference>
<keyword evidence="3" id="KW-0600">Photoreceptor protein</keyword>
<keyword evidence="5" id="KW-0716">Sensory transduction</keyword>
<dbReference type="InterPro" id="IPR011006">
    <property type="entry name" value="CheY-like_superfamily"/>
</dbReference>
<dbReference type="InterPro" id="IPR016132">
    <property type="entry name" value="Phyto_chromo_attachment"/>
</dbReference>
<reference evidence="15 16" key="1">
    <citation type="submission" date="2016-11" db="EMBL/GenBank/DDBJ databases">
        <title>Networking in microbes: conjugative elements and plasmids in the genus Alteromonas.</title>
        <authorList>
            <person name="Lopez-Perez M."/>
            <person name="Ramon-Marco N."/>
            <person name="Rodriguez-Valera F."/>
        </authorList>
    </citation>
    <scope>NUCLEOTIDE SEQUENCE [LARGE SCALE GENOMIC DNA]</scope>
    <source>
        <strain evidence="15 16">CP48</strain>
    </source>
</reference>
<dbReference type="PROSITE" id="PS50046">
    <property type="entry name" value="PHYTOCHROME_2"/>
    <property type="match status" value="1"/>
</dbReference>
<evidence type="ECO:0000256" key="9">
    <source>
        <dbReference type="ARBA" id="ARBA00022840"/>
    </source>
</evidence>
<dbReference type="GO" id="GO:0006355">
    <property type="term" value="P:regulation of DNA-templated transcription"/>
    <property type="evidence" value="ECO:0007669"/>
    <property type="project" value="InterPro"/>
</dbReference>
<dbReference type="InterPro" id="IPR029016">
    <property type="entry name" value="GAF-like_dom_sf"/>
</dbReference>
<evidence type="ECO:0000256" key="8">
    <source>
        <dbReference type="ARBA" id="ARBA00022777"/>
    </source>
</evidence>
<dbReference type="Gene3D" id="3.40.50.2300">
    <property type="match status" value="1"/>
</dbReference>
<dbReference type="RefSeq" id="WP_071959542.1">
    <property type="nucleotide sequence ID" value="NZ_CP018024.1"/>
</dbReference>
<keyword evidence="9" id="KW-0067">ATP-binding</keyword>
<dbReference type="SMART" id="SM00448">
    <property type="entry name" value="REC"/>
    <property type="match status" value="1"/>
</dbReference>
<evidence type="ECO:0000256" key="5">
    <source>
        <dbReference type="ARBA" id="ARBA00022606"/>
    </source>
</evidence>
<evidence type="ECO:0000256" key="4">
    <source>
        <dbReference type="ARBA" id="ARBA00022553"/>
    </source>
</evidence>
<dbReference type="SMART" id="SM00911">
    <property type="entry name" value="HWE_HK"/>
    <property type="match status" value="1"/>
</dbReference>
<organism evidence="15 16">
    <name type="scientific">Alteromonas mediterranea</name>
    <dbReference type="NCBI Taxonomy" id="314275"/>
    <lineage>
        <taxon>Bacteria</taxon>
        <taxon>Pseudomonadati</taxon>
        <taxon>Pseudomonadota</taxon>
        <taxon>Gammaproteobacteria</taxon>
        <taxon>Alteromonadales</taxon>
        <taxon>Alteromonadaceae</taxon>
        <taxon>Alteromonas/Salinimonas group</taxon>
        <taxon>Alteromonas</taxon>
    </lineage>
</organism>
<dbReference type="SMART" id="SM00065">
    <property type="entry name" value="GAF"/>
    <property type="match status" value="1"/>
</dbReference>
<keyword evidence="4 12" id="KW-0597">Phosphoprotein</keyword>
<protein>
    <recommendedName>
        <fullName evidence="2">histidine kinase</fullName>
        <ecNumber evidence="2">2.7.13.3</ecNumber>
    </recommendedName>
</protein>
<dbReference type="InterPro" id="IPR003018">
    <property type="entry name" value="GAF"/>
</dbReference>
<dbReference type="PROSITE" id="PS50110">
    <property type="entry name" value="RESPONSE_REGULATORY"/>
    <property type="match status" value="1"/>
</dbReference>
<dbReference type="SUPFAM" id="SSF55874">
    <property type="entry name" value="ATPase domain of HSP90 chaperone/DNA topoisomerase II/histidine kinase"/>
    <property type="match status" value="1"/>
</dbReference>
<dbReference type="InterPro" id="IPR043150">
    <property type="entry name" value="Phytochrome_PHY_sf"/>
</dbReference>
<evidence type="ECO:0000313" key="15">
    <source>
        <dbReference type="EMBL" id="APD90415.1"/>
    </source>
</evidence>
<accession>A0AAC9JB47</accession>
<keyword evidence="11" id="KW-0675">Receptor</keyword>
<dbReference type="Pfam" id="PF00360">
    <property type="entry name" value="PHY"/>
    <property type="match status" value="1"/>
</dbReference>
<feature type="domain" description="Phytochrome chromophore attachment site" evidence="13">
    <location>
        <begin position="144"/>
        <end position="305"/>
    </location>
</feature>
<gene>
    <name evidence="15" type="ORF">BM524_11705</name>
</gene>
<evidence type="ECO:0000256" key="12">
    <source>
        <dbReference type="PROSITE-ProRule" id="PRU00169"/>
    </source>
</evidence>
<feature type="modified residue" description="4-aspartylphosphate" evidence="12">
    <location>
        <position position="789"/>
    </location>
</feature>
<keyword evidence="10" id="KW-0157">Chromophore</keyword>